<protein>
    <submittedName>
        <fullName evidence="2">Uncharacterized protein</fullName>
    </submittedName>
</protein>
<sequence length="134" mass="14560">MAEAQSIKEHSCHLLNFFYDECNSCALTPFINGVRFHLIVDPDELKSPKNKPILPSYLDLLGAVKTEGGKADIAAAKGFEDAQATTAAPQQARTTGTKIQQDSDSAIDLRADQEKSSDEDARNKHVDAATDLQN</sequence>
<dbReference type="HOGENOM" id="CLU_1896201_0_0_1"/>
<dbReference type="OrthoDB" id="4062651at2759"/>
<organism evidence="2 3">
    <name type="scientific">Exophiala aquamarina CBS 119918</name>
    <dbReference type="NCBI Taxonomy" id="1182545"/>
    <lineage>
        <taxon>Eukaryota</taxon>
        <taxon>Fungi</taxon>
        <taxon>Dikarya</taxon>
        <taxon>Ascomycota</taxon>
        <taxon>Pezizomycotina</taxon>
        <taxon>Eurotiomycetes</taxon>
        <taxon>Chaetothyriomycetidae</taxon>
        <taxon>Chaetothyriales</taxon>
        <taxon>Herpotrichiellaceae</taxon>
        <taxon>Exophiala</taxon>
    </lineage>
</organism>
<dbReference type="Proteomes" id="UP000027920">
    <property type="component" value="Unassembled WGS sequence"/>
</dbReference>
<feature type="region of interest" description="Disordered" evidence="1">
    <location>
        <begin position="82"/>
        <end position="134"/>
    </location>
</feature>
<dbReference type="VEuPathDB" id="FungiDB:A1O9_04746"/>
<comment type="caution">
    <text evidence="2">The sequence shown here is derived from an EMBL/GenBank/DDBJ whole genome shotgun (WGS) entry which is preliminary data.</text>
</comment>
<evidence type="ECO:0000313" key="3">
    <source>
        <dbReference type="Proteomes" id="UP000027920"/>
    </source>
</evidence>
<dbReference type="EMBL" id="AMGV01000003">
    <property type="protein sequence ID" value="KEF59898.1"/>
    <property type="molecule type" value="Genomic_DNA"/>
</dbReference>
<dbReference type="AlphaFoldDB" id="A0A072PKN6"/>
<keyword evidence="3" id="KW-1185">Reference proteome</keyword>
<accession>A0A072PKN6</accession>
<name>A0A072PKN6_9EURO</name>
<feature type="compositionally biased region" description="Low complexity" evidence="1">
    <location>
        <begin position="82"/>
        <end position="97"/>
    </location>
</feature>
<gene>
    <name evidence="2" type="ORF">A1O9_04746</name>
</gene>
<evidence type="ECO:0000256" key="1">
    <source>
        <dbReference type="SAM" id="MobiDB-lite"/>
    </source>
</evidence>
<dbReference type="RefSeq" id="XP_013262488.1">
    <property type="nucleotide sequence ID" value="XM_013407034.1"/>
</dbReference>
<evidence type="ECO:0000313" key="2">
    <source>
        <dbReference type="EMBL" id="KEF59898.1"/>
    </source>
</evidence>
<proteinExistence type="predicted"/>
<reference evidence="2 3" key="1">
    <citation type="submission" date="2013-03" db="EMBL/GenBank/DDBJ databases">
        <title>The Genome Sequence of Exophiala aquamarina CBS 119918.</title>
        <authorList>
            <consortium name="The Broad Institute Genomics Platform"/>
            <person name="Cuomo C."/>
            <person name="de Hoog S."/>
            <person name="Gorbushina A."/>
            <person name="Walker B."/>
            <person name="Young S.K."/>
            <person name="Zeng Q."/>
            <person name="Gargeya S."/>
            <person name="Fitzgerald M."/>
            <person name="Haas B."/>
            <person name="Abouelleil A."/>
            <person name="Allen A.W."/>
            <person name="Alvarado L."/>
            <person name="Arachchi H.M."/>
            <person name="Berlin A.M."/>
            <person name="Chapman S.B."/>
            <person name="Gainer-Dewar J."/>
            <person name="Goldberg J."/>
            <person name="Griggs A."/>
            <person name="Gujja S."/>
            <person name="Hansen M."/>
            <person name="Howarth C."/>
            <person name="Imamovic A."/>
            <person name="Ireland A."/>
            <person name="Larimer J."/>
            <person name="McCowan C."/>
            <person name="Murphy C."/>
            <person name="Pearson M."/>
            <person name="Poon T.W."/>
            <person name="Priest M."/>
            <person name="Roberts A."/>
            <person name="Saif S."/>
            <person name="Shea T."/>
            <person name="Sisk P."/>
            <person name="Sykes S."/>
            <person name="Wortman J."/>
            <person name="Nusbaum C."/>
            <person name="Birren B."/>
        </authorList>
    </citation>
    <scope>NUCLEOTIDE SEQUENCE [LARGE SCALE GENOMIC DNA]</scope>
    <source>
        <strain evidence="2 3">CBS 119918</strain>
    </source>
</reference>
<feature type="compositionally biased region" description="Basic and acidic residues" evidence="1">
    <location>
        <begin position="107"/>
        <end position="128"/>
    </location>
</feature>
<dbReference type="GeneID" id="25279675"/>